<evidence type="ECO:0000313" key="4">
    <source>
        <dbReference type="Proteomes" id="UP001055093"/>
    </source>
</evidence>
<dbReference type="InterPro" id="IPR018764">
    <property type="entry name" value="RskA_C"/>
</dbReference>
<accession>A0ABQ4USF3</accession>
<evidence type="ECO:0000256" key="1">
    <source>
        <dbReference type="SAM" id="MobiDB-lite"/>
    </source>
</evidence>
<dbReference type="Pfam" id="PF10099">
    <property type="entry name" value="RskA_C"/>
    <property type="match status" value="1"/>
</dbReference>
<evidence type="ECO:0000259" key="2">
    <source>
        <dbReference type="Pfam" id="PF10099"/>
    </source>
</evidence>
<organism evidence="3 4">
    <name type="scientific">Methylorubrum suomiense</name>
    <dbReference type="NCBI Taxonomy" id="144191"/>
    <lineage>
        <taxon>Bacteria</taxon>
        <taxon>Pseudomonadati</taxon>
        <taxon>Pseudomonadota</taxon>
        <taxon>Alphaproteobacteria</taxon>
        <taxon>Hyphomicrobiales</taxon>
        <taxon>Methylobacteriaceae</taxon>
        <taxon>Methylorubrum</taxon>
    </lineage>
</organism>
<sequence length="272" mass="27242">MSGGRPVGDGAGGERDLRAAEYVLGTLDARERAAFELERTVDPATEAALRAWERRLGPLTRAVPAIRPGPEIWARIAAALPSGGAGAQPEAFAGREDRPEGGRDEIASGTAGGAAANDNRLRDLARQVRFWRRAAAGAGSAAGLAAAGLALVLTGWPQPAAVPSPRSVAVVTSGGDLPALIVSVDSASGTVQVRPLAAQAPAGRSLELWYIGAGAAPRPLGLVGTEPARLALPPGTGSGAGATLAVSVEPPGGSPTGQPTGQVVYSGKLIPE</sequence>
<feature type="domain" description="Anti-sigma K factor RskA C-terminal" evidence="2">
    <location>
        <begin position="142"/>
        <end position="263"/>
    </location>
</feature>
<reference evidence="3" key="2">
    <citation type="submission" date="2021-08" db="EMBL/GenBank/DDBJ databases">
        <authorList>
            <person name="Tani A."/>
            <person name="Ola A."/>
            <person name="Ogura Y."/>
            <person name="Katsura K."/>
            <person name="Hayashi T."/>
        </authorList>
    </citation>
    <scope>NUCLEOTIDE SEQUENCE</scope>
    <source>
        <strain evidence="3">DSM 14458</strain>
    </source>
</reference>
<gene>
    <name evidence="3" type="ORF">BGCPKDLD_1191</name>
</gene>
<name>A0ABQ4USF3_9HYPH</name>
<dbReference type="InterPro" id="IPR051474">
    <property type="entry name" value="Anti-sigma-K/W_factor"/>
</dbReference>
<evidence type="ECO:0000313" key="3">
    <source>
        <dbReference type="EMBL" id="GJE74620.1"/>
    </source>
</evidence>
<comment type="caution">
    <text evidence="3">The sequence shown here is derived from an EMBL/GenBank/DDBJ whole genome shotgun (WGS) entry which is preliminary data.</text>
</comment>
<keyword evidence="4" id="KW-1185">Reference proteome</keyword>
<reference evidence="3" key="1">
    <citation type="journal article" date="2021" name="Front. Microbiol.">
        <title>Comprehensive Comparative Genomics and Phenotyping of Methylobacterium Species.</title>
        <authorList>
            <person name="Alessa O."/>
            <person name="Ogura Y."/>
            <person name="Fujitani Y."/>
            <person name="Takami H."/>
            <person name="Hayashi T."/>
            <person name="Sahin N."/>
            <person name="Tani A."/>
        </authorList>
    </citation>
    <scope>NUCLEOTIDE SEQUENCE</scope>
    <source>
        <strain evidence="3">DSM 14458</strain>
    </source>
</reference>
<dbReference type="EMBL" id="BPRE01000003">
    <property type="protein sequence ID" value="GJE74620.1"/>
    <property type="molecule type" value="Genomic_DNA"/>
</dbReference>
<protein>
    <recommendedName>
        <fullName evidence="2">Anti-sigma K factor RskA C-terminal domain-containing protein</fullName>
    </recommendedName>
</protein>
<feature type="region of interest" description="Disordered" evidence="1">
    <location>
        <begin position="83"/>
        <end position="115"/>
    </location>
</feature>
<proteinExistence type="predicted"/>
<dbReference type="Proteomes" id="UP001055093">
    <property type="component" value="Unassembled WGS sequence"/>
</dbReference>
<feature type="compositionally biased region" description="Basic and acidic residues" evidence="1">
    <location>
        <begin position="93"/>
        <end position="106"/>
    </location>
</feature>
<dbReference type="RefSeq" id="WP_238307744.1">
    <property type="nucleotide sequence ID" value="NZ_BPRE01000003.1"/>
</dbReference>
<dbReference type="PANTHER" id="PTHR37461:SF1">
    <property type="entry name" value="ANTI-SIGMA-K FACTOR RSKA"/>
    <property type="match status" value="1"/>
</dbReference>
<dbReference type="PANTHER" id="PTHR37461">
    <property type="entry name" value="ANTI-SIGMA-K FACTOR RSKA"/>
    <property type="match status" value="1"/>
</dbReference>